<protein>
    <submittedName>
        <fullName evidence="1">Response regulator</fullName>
    </submittedName>
</protein>
<evidence type="ECO:0000313" key="1">
    <source>
        <dbReference type="EMBL" id="WAJ27035.1"/>
    </source>
</evidence>
<proteinExistence type="predicted"/>
<reference evidence="1" key="1">
    <citation type="submission" date="2022-11" db="EMBL/GenBank/DDBJ databases">
        <title>beta-Carotene-producing bacterium, Jeongeuplla avenae sp. nov., alleviates the salt stress of Arabidopsis seedlings.</title>
        <authorList>
            <person name="Jiang L."/>
            <person name="Lee J."/>
        </authorList>
    </citation>
    <scope>NUCLEOTIDE SEQUENCE</scope>
    <source>
        <strain evidence="1">DY_R2A_6</strain>
    </source>
</reference>
<dbReference type="EMBL" id="CP113520">
    <property type="protein sequence ID" value="WAJ27035.1"/>
    <property type="molecule type" value="Genomic_DNA"/>
</dbReference>
<dbReference type="Proteomes" id="UP001163223">
    <property type="component" value="Chromosome"/>
</dbReference>
<name>A0ACD4NJR7_9HYPH</name>
<organism evidence="1 2">
    <name type="scientific">Antarcticirhabdus aurantiaca</name>
    <dbReference type="NCBI Taxonomy" id="2606717"/>
    <lineage>
        <taxon>Bacteria</taxon>
        <taxon>Pseudomonadati</taxon>
        <taxon>Pseudomonadota</taxon>
        <taxon>Alphaproteobacteria</taxon>
        <taxon>Hyphomicrobiales</taxon>
        <taxon>Aurantimonadaceae</taxon>
        <taxon>Antarcticirhabdus</taxon>
    </lineage>
</organism>
<sequence length="129" mass="13489">MKTCLIVDESSVVRKVAARIVFQLGFEVDAQPCVADAQPVIAKDGLPSLLIVAATTASADEVLAFVRACRARPDARSASILALLVEANLGLMTRLKRAGVDGFLFKPFTRAEMAAGLSPFIGAVASEAA</sequence>
<accession>A0ACD4NJR7</accession>
<keyword evidence="2" id="KW-1185">Reference proteome</keyword>
<evidence type="ECO:0000313" key="2">
    <source>
        <dbReference type="Proteomes" id="UP001163223"/>
    </source>
</evidence>
<gene>
    <name evidence="1" type="ORF">OXU80_19510</name>
</gene>